<protein>
    <recommendedName>
        <fullName evidence="4">Transposase</fullName>
    </recommendedName>
</protein>
<feature type="compositionally biased region" description="Basic and acidic residues" evidence="1">
    <location>
        <begin position="7"/>
        <end position="24"/>
    </location>
</feature>
<evidence type="ECO:0000313" key="3">
    <source>
        <dbReference type="Proteomes" id="UP001176471"/>
    </source>
</evidence>
<dbReference type="EMBL" id="JAUQOM010000001">
    <property type="protein sequence ID" value="MDO7834123.1"/>
    <property type="molecule type" value="Genomic_DNA"/>
</dbReference>
<feature type="region of interest" description="Disordered" evidence="1">
    <location>
        <begin position="1"/>
        <end position="31"/>
    </location>
</feature>
<keyword evidence="3" id="KW-1185">Reference proteome</keyword>
<gene>
    <name evidence="2" type="ORF">Q4610_03605</name>
</gene>
<name>A0ABT8ZIF6_9SPHN</name>
<organism evidence="2 3">
    <name type="scientific">Sphingobium cyanobacteriorum</name>
    <dbReference type="NCBI Taxonomy" id="3063954"/>
    <lineage>
        <taxon>Bacteria</taxon>
        <taxon>Pseudomonadati</taxon>
        <taxon>Pseudomonadota</taxon>
        <taxon>Alphaproteobacteria</taxon>
        <taxon>Sphingomonadales</taxon>
        <taxon>Sphingomonadaceae</taxon>
        <taxon>Sphingobium</taxon>
    </lineage>
</organism>
<dbReference type="Proteomes" id="UP001176471">
    <property type="component" value="Unassembled WGS sequence"/>
</dbReference>
<reference evidence="2" key="1">
    <citation type="submission" date="2023-07" db="EMBL/GenBank/DDBJ databases">
        <title>Bacterial whole genome sequence for Sphingobium sp. HBC34.</title>
        <authorList>
            <person name="Le V."/>
            <person name="Ko S.-R."/>
            <person name="Ahn C.-Y."/>
            <person name="Oh H.-M."/>
        </authorList>
    </citation>
    <scope>NUCLEOTIDE SEQUENCE</scope>
    <source>
        <strain evidence="2">HBC34</strain>
    </source>
</reference>
<sequence>MTRRPLRRPDKARDDPPPRDDRIAQDNPFADLMAKLDRIPYHRTRKPAFGGR</sequence>
<accession>A0ABT8ZIF6</accession>
<comment type="caution">
    <text evidence="2">The sequence shown here is derived from an EMBL/GenBank/DDBJ whole genome shotgun (WGS) entry which is preliminary data.</text>
</comment>
<dbReference type="RefSeq" id="WP_304534628.1">
    <property type="nucleotide sequence ID" value="NZ_JAUQOM010000001.1"/>
</dbReference>
<evidence type="ECO:0000313" key="2">
    <source>
        <dbReference type="EMBL" id="MDO7834123.1"/>
    </source>
</evidence>
<proteinExistence type="predicted"/>
<evidence type="ECO:0000256" key="1">
    <source>
        <dbReference type="SAM" id="MobiDB-lite"/>
    </source>
</evidence>
<evidence type="ECO:0008006" key="4">
    <source>
        <dbReference type="Google" id="ProtNLM"/>
    </source>
</evidence>